<name>A0ABR1G7V8_AURAN</name>
<dbReference type="GO" id="GO:0005789">
    <property type="term" value="C:endoplasmic reticulum membrane"/>
    <property type="evidence" value="ECO:0007669"/>
    <property type="project" value="TreeGrafter"/>
</dbReference>
<dbReference type="InterPro" id="IPR013657">
    <property type="entry name" value="SCL35B1-4/HUT1"/>
</dbReference>
<sequence length="332" mass="34659">MGAKAKESEASPLKLLVGVAGIFGAFMYYGQLQGDIVRYKDADGAKLEREWFIQVLEASANVAVGLAGLVLSQGGPSPGIPLASFFVTGSTQVLAKAMTQKAQIFGVPFFVATLVKNAKMVPVMLGAIALSGTRYPARKWCQVGMIIGGVVLVTVGKSKAPSSAAKSDTENLGLLCLALSLTCDGITGGQQTAFKAAYKKKHGKGLQSYDLMLFTNFAMLCIAVAASLALDQLFSGAAFLAANPPLMTAAAKFAFCSAIGQSAIFFTMANFDPLVTTTVTTTRKIFSVLLDIVSRGHVLNPTQWSGVALASLGVAAELQEKFGGKKGHGKKT</sequence>
<keyword evidence="2" id="KW-1185">Reference proteome</keyword>
<dbReference type="PANTHER" id="PTHR10778:SF18">
    <property type="entry name" value="SUGAR PHOSPHATE TRANSPORTER DOMAIN-CONTAINING PROTEIN"/>
    <property type="match status" value="1"/>
</dbReference>
<evidence type="ECO:0000313" key="1">
    <source>
        <dbReference type="EMBL" id="KAK7249416.1"/>
    </source>
</evidence>
<dbReference type="SUPFAM" id="SSF103481">
    <property type="entry name" value="Multidrug resistance efflux transporter EmrE"/>
    <property type="match status" value="1"/>
</dbReference>
<protein>
    <submittedName>
        <fullName evidence="1">UDP-galactose transmembrane transporter</fullName>
    </submittedName>
</protein>
<organism evidence="1 2">
    <name type="scientific">Aureococcus anophagefferens</name>
    <name type="common">Harmful bloom alga</name>
    <dbReference type="NCBI Taxonomy" id="44056"/>
    <lineage>
        <taxon>Eukaryota</taxon>
        <taxon>Sar</taxon>
        <taxon>Stramenopiles</taxon>
        <taxon>Ochrophyta</taxon>
        <taxon>Pelagophyceae</taxon>
        <taxon>Pelagomonadales</taxon>
        <taxon>Pelagomonadaceae</taxon>
        <taxon>Aureococcus</taxon>
    </lineage>
</organism>
<dbReference type="EMBL" id="JBBJCI010000079">
    <property type="protein sequence ID" value="KAK7249416.1"/>
    <property type="molecule type" value="Genomic_DNA"/>
</dbReference>
<dbReference type="Pfam" id="PF08449">
    <property type="entry name" value="UAA"/>
    <property type="match status" value="1"/>
</dbReference>
<dbReference type="PANTHER" id="PTHR10778">
    <property type="entry name" value="SOLUTE CARRIER FAMILY 35 MEMBER B"/>
    <property type="match status" value="1"/>
</dbReference>
<dbReference type="GO" id="GO:0005460">
    <property type="term" value="F:UDP-glucose transmembrane transporter activity"/>
    <property type="evidence" value="ECO:0007669"/>
    <property type="project" value="TreeGrafter"/>
</dbReference>
<dbReference type="Proteomes" id="UP001363151">
    <property type="component" value="Unassembled WGS sequence"/>
</dbReference>
<reference evidence="1 2" key="1">
    <citation type="submission" date="2024-03" db="EMBL/GenBank/DDBJ databases">
        <title>Aureococcus anophagefferens CCMP1851 and Kratosvirus quantuckense: Draft genome of a second virus-susceptible host strain in the model system.</title>
        <authorList>
            <person name="Chase E."/>
            <person name="Truchon A.R."/>
            <person name="Schepens W."/>
            <person name="Wilhelm S.W."/>
        </authorList>
    </citation>
    <scope>NUCLEOTIDE SEQUENCE [LARGE SCALE GENOMIC DNA]</scope>
    <source>
        <strain evidence="1 2">CCMP1851</strain>
    </source>
</reference>
<gene>
    <name evidence="1" type="ORF">SO694_00048210</name>
</gene>
<dbReference type="GO" id="GO:0000139">
    <property type="term" value="C:Golgi membrane"/>
    <property type="evidence" value="ECO:0007669"/>
    <property type="project" value="TreeGrafter"/>
</dbReference>
<dbReference type="KEGG" id="aaf:AURANDRAFT_35769"/>
<dbReference type="GO" id="GO:0005459">
    <property type="term" value="F:UDP-galactose transmembrane transporter activity"/>
    <property type="evidence" value="ECO:0007669"/>
    <property type="project" value="TreeGrafter"/>
</dbReference>
<keyword evidence="1" id="KW-0812">Transmembrane</keyword>
<evidence type="ECO:0000313" key="2">
    <source>
        <dbReference type="Proteomes" id="UP001363151"/>
    </source>
</evidence>
<proteinExistence type="predicted"/>
<accession>A0ABR1G7V8</accession>
<dbReference type="InterPro" id="IPR037185">
    <property type="entry name" value="EmrE-like"/>
</dbReference>
<comment type="caution">
    <text evidence="1">The sequence shown here is derived from an EMBL/GenBank/DDBJ whole genome shotgun (WGS) entry which is preliminary data.</text>
</comment>
<keyword evidence="1" id="KW-0472">Membrane</keyword>